<dbReference type="InParanoid" id="A0A1Y2FJT8"/>
<keyword evidence="3" id="KW-1185">Reference proteome</keyword>
<evidence type="ECO:0000313" key="2">
    <source>
        <dbReference type="EMBL" id="ORY83496.1"/>
    </source>
</evidence>
<sequence>MKLTYLPVRGRAEPILLLLIDSNTDFEQEIITAEDWREMKAKGETGPPRFPFNGLPTLTFGHGARGGQDTILAETGAILLFLEGKLAAPGTVQSPPDARARLEMVREASAFLLNRLFASASSSDWLAPPSRQHMLSTLILPYLTSLSHHLSSAFFPPLLTPPLTLGQPGSSLSAAAASACTVISFIEELFPNTLGAGEDGKMKRRFPLCEALRVEVESRPRIKAWIEGGGRGVRWTLWEHGSTEWIKQEAEKYDVEDRAVFGDGKGATVAEAGREAEMDTGV</sequence>
<dbReference type="PROSITE" id="PS50404">
    <property type="entry name" value="GST_NTER"/>
    <property type="match status" value="1"/>
</dbReference>
<dbReference type="STRING" id="106004.A0A1Y2FJT8"/>
<organism evidence="2 3">
    <name type="scientific">Leucosporidium creatinivorum</name>
    <dbReference type="NCBI Taxonomy" id="106004"/>
    <lineage>
        <taxon>Eukaryota</taxon>
        <taxon>Fungi</taxon>
        <taxon>Dikarya</taxon>
        <taxon>Basidiomycota</taxon>
        <taxon>Pucciniomycotina</taxon>
        <taxon>Microbotryomycetes</taxon>
        <taxon>Leucosporidiales</taxon>
        <taxon>Leucosporidium</taxon>
    </lineage>
</organism>
<protein>
    <recommendedName>
        <fullName evidence="1">GST N-terminal domain-containing protein</fullName>
    </recommendedName>
</protein>
<comment type="caution">
    <text evidence="2">The sequence shown here is derived from an EMBL/GenBank/DDBJ whole genome shotgun (WGS) entry which is preliminary data.</text>
</comment>
<dbReference type="GO" id="GO:0004364">
    <property type="term" value="F:glutathione transferase activity"/>
    <property type="evidence" value="ECO:0007669"/>
    <property type="project" value="TreeGrafter"/>
</dbReference>
<reference evidence="2 3" key="1">
    <citation type="submission" date="2016-07" db="EMBL/GenBank/DDBJ databases">
        <title>Pervasive Adenine N6-methylation of Active Genes in Fungi.</title>
        <authorList>
            <consortium name="DOE Joint Genome Institute"/>
            <person name="Mondo S.J."/>
            <person name="Dannebaum R.O."/>
            <person name="Kuo R.C."/>
            <person name="Labutti K."/>
            <person name="Haridas S."/>
            <person name="Kuo A."/>
            <person name="Salamov A."/>
            <person name="Ahrendt S.R."/>
            <person name="Lipzen A."/>
            <person name="Sullivan W."/>
            <person name="Andreopoulos W.B."/>
            <person name="Clum A."/>
            <person name="Lindquist E."/>
            <person name="Daum C."/>
            <person name="Ramamoorthy G.K."/>
            <person name="Gryganskyi A."/>
            <person name="Culley D."/>
            <person name="Magnuson J.K."/>
            <person name="James T.Y."/>
            <person name="O'Malley M.A."/>
            <person name="Stajich J.E."/>
            <person name="Spatafora J.W."/>
            <person name="Visel A."/>
            <person name="Grigoriev I.V."/>
        </authorList>
    </citation>
    <scope>NUCLEOTIDE SEQUENCE [LARGE SCALE GENOMIC DNA]</scope>
    <source>
        <strain evidence="2 3">62-1032</strain>
    </source>
</reference>
<dbReference type="Gene3D" id="3.40.30.10">
    <property type="entry name" value="Glutaredoxin"/>
    <property type="match status" value="1"/>
</dbReference>
<dbReference type="Gene3D" id="1.20.1050.10">
    <property type="match status" value="1"/>
</dbReference>
<dbReference type="OrthoDB" id="414243at2759"/>
<proteinExistence type="predicted"/>
<dbReference type="GO" id="GO:0006749">
    <property type="term" value="P:glutathione metabolic process"/>
    <property type="evidence" value="ECO:0007669"/>
    <property type="project" value="TreeGrafter"/>
</dbReference>
<dbReference type="CDD" id="cd03039">
    <property type="entry name" value="GST_N_Sigma_like"/>
    <property type="match status" value="1"/>
</dbReference>
<dbReference type="InterPro" id="IPR050213">
    <property type="entry name" value="GST_superfamily"/>
</dbReference>
<gene>
    <name evidence="2" type="ORF">BCR35DRAFT_303345</name>
</gene>
<dbReference type="SUPFAM" id="SSF52833">
    <property type="entry name" value="Thioredoxin-like"/>
    <property type="match status" value="1"/>
</dbReference>
<evidence type="ECO:0000259" key="1">
    <source>
        <dbReference type="PROSITE" id="PS50404"/>
    </source>
</evidence>
<name>A0A1Y2FJT8_9BASI</name>
<dbReference type="InterPro" id="IPR004045">
    <property type="entry name" value="Glutathione_S-Trfase_N"/>
</dbReference>
<accession>A0A1Y2FJT8</accession>
<dbReference type="Proteomes" id="UP000193467">
    <property type="component" value="Unassembled WGS sequence"/>
</dbReference>
<dbReference type="PANTHER" id="PTHR11571">
    <property type="entry name" value="GLUTATHIONE S-TRANSFERASE"/>
    <property type="match status" value="1"/>
</dbReference>
<dbReference type="InterPro" id="IPR036249">
    <property type="entry name" value="Thioredoxin-like_sf"/>
</dbReference>
<feature type="domain" description="GST N-terminal" evidence="1">
    <location>
        <begin position="1"/>
        <end position="90"/>
    </location>
</feature>
<dbReference type="AlphaFoldDB" id="A0A1Y2FJT8"/>
<evidence type="ECO:0000313" key="3">
    <source>
        <dbReference type="Proteomes" id="UP000193467"/>
    </source>
</evidence>
<dbReference type="EMBL" id="MCGR01000019">
    <property type="protein sequence ID" value="ORY83496.1"/>
    <property type="molecule type" value="Genomic_DNA"/>
</dbReference>